<dbReference type="PaxDb" id="768679-TTX_0862"/>
<feature type="transmembrane region" description="Helical" evidence="8">
    <location>
        <begin position="48"/>
        <end position="70"/>
    </location>
</feature>
<keyword evidence="4" id="KW-0479">Metal-binding</keyword>
<keyword evidence="7 8" id="KW-0472">Membrane</keyword>
<keyword evidence="10" id="KW-1185">Reference proteome</keyword>
<accession>G4RPM2</accession>
<keyword evidence="9" id="KW-0560">Oxidoreductase</keyword>
<dbReference type="Gene3D" id="1.20.1300.10">
    <property type="entry name" value="Fumarate reductase/succinate dehydrogenase, transmembrane subunit"/>
    <property type="match status" value="1"/>
</dbReference>
<evidence type="ECO:0000256" key="8">
    <source>
        <dbReference type="SAM" id="Phobius"/>
    </source>
</evidence>
<evidence type="ECO:0000256" key="6">
    <source>
        <dbReference type="ARBA" id="ARBA00023004"/>
    </source>
</evidence>
<sequence>MSDHNSRRNPHVYSLENVANMRSGMGVGEWFRVINYERLYFTIQRISGLYMFFYLILYRVLFDAFVSPALVSQFDMTVPGKILAALFLVFLAFHGLNGIRIIFIEFGIIRGWPLRHPIRNVPALRRSRSHLIYNALMIAAAVIALIYLPYLVAFGGVFRP</sequence>
<feature type="transmembrane region" description="Helical" evidence="8">
    <location>
        <begin position="82"/>
        <end position="109"/>
    </location>
</feature>
<evidence type="ECO:0000313" key="9">
    <source>
        <dbReference type="EMBL" id="CCC81517.1"/>
    </source>
</evidence>
<evidence type="ECO:0000256" key="2">
    <source>
        <dbReference type="ARBA" id="ARBA00022617"/>
    </source>
</evidence>
<evidence type="ECO:0000256" key="4">
    <source>
        <dbReference type="ARBA" id="ARBA00022723"/>
    </source>
</evidence>
<dbReference type="AlphaFoldDB" id="G4RPM2"/>
<keyword evidence="3 8" id="KW-0812">Transmembrane</keyword>
<evidence type="ECO:0000313" key="10">
    <source>
        <dbReference type="Proteomes" id="UP000002654"/>
    </source>
</evidence>
<dbReference type="Proteomes" id="UP000002654">
    <property type="component" value="Chromosome"/>
</dbReference>
<evidence type="ECO:0000256" key="5">
    <source>
        <dbReference type="ARBA" id="ARBA00022989"/>
    </source>
</evidence>
<gene>
    <name evidence="9" type="primary">sdhC/frdC</name>
    <name evidence="9" type="ordered locus">TTX_0862</name>
</gene>
<dbReference type="eggNOG" id="arCOG02244">
    <property type="taxonomic scope" value="Archaea"/>
</dbReference>
<evidence type="ECO:0000256" key="7">
    <source>
        <dbReference type="ARBA" id="ARBA00023136"/>
    </source>
</evidence>
<organism evidence="9 10">
    <name type="scientific">Thermoproteus tenax (strain ATCC 35583 / DSM 2078 / JCM 9277 / NBRC 100435 / Kra 1)</name>
    <dbReference type="NCBI Taxonomy" id="768679"/>
    <lineage>
        <taxon>Archaea</taxon>
        <taxon>Thermoproteota</taxon>
        <taxon>Thermoprotei</taxon>
        <taxon>Thermoproteales</taxon>
        <taxon>Thermoproteaceae</taxon>
        <taxon>Thermoproteus</taxon>
    </lineage>
</organism>
<keyword evidence="2" id="KW-0349">Heme</keyword>
<dbReference type="KEGG" id="ttn:TTX_0862"/>
<dbReference type="SUPFAM" id="SSF81343">
    <property type="entry name" value="Fumarate reductase respiratory complex transmembrane subunits"/>
    <property type="match status" value="1"/>
</dbReference>
<keyword evidence="6" id="KW-0408">Iron</keyword>
<dbReference type="EMBL" id="FN869859">
    <property type="protein sequence ID" value="CCC81517.1"/>
    <property type="molecule type" value="Genomic_DNA"/>
</dbReference>
<dbReference type="InterPro" id="IPR034804">
    <property type="entry name" value="SQR/QFR_C/D"/>
</dbReference>
<protein>
    <submittedName>
        <fullName evidence="9">Succinate dehydrogenase (Succinate dehydrogenase/fumarate reductase), cytochrome b subunit</fullName>
        <ecNumber evidence="9">1.3.99.1</ecNumber>
    </submittedName>
</protein>
<dbReference type="HOGENOM" id="CLU_1811521_0_0_2"/>
<dbReference type="EC" id="1.3.99.1" evidence="9"/>
<dbReference type="InterPro" id="IPR000701">
    <property type="entry name" value="SuccDH_FuR_B_TM-su"/>
</dbReference>
<feature type="transmembrane region" description="Helical" evidence="8">
    <location>
        <begin position="130"/>
        <end position="152"/>
    </location>
</feature>
<keyword evidence="5 8" id="KW-1133">Transmembrane helix</keyword>
<dbReference type="GO" id="GO:0016491">
    <property type="term" value="F:oxidoreductase activity"/>
    <property type="evidence" value="ECO:0007669"/>
    <property type="project" value="UniProtKB-KW"/>
</dbReference>
<evidence type="ECO:0000256" key="3">
    <source>
        <dbReference type="ARBA" id="ARBA00022692"/>
    </source>
</evidence>
<dbReference type="GO" id="GO:0016020">
    <property type="term" value="C:membrane"/>
    <property type="evidence" value="ECO:0007669"/>
    <property type="project" value="InterPro"/>
</dbReference>
<reference evidence="9 10" key="1">
    <citation type="journal article" date="2011" name="PLoS ONE">
        <title>The complete genome sequence of Thermoproteus tenax: a physiologically versatile member of the Crenarchaeota.</title>
        <authorList>
            <person name="Siebers B."/>
            <person name="Zaparty M."/>
            <person name="Raddatz G."/>
            <person name="Tjaden B."/>
            <person name="Albers S.V."/>
            <person name="Bell S.D."/>
            <person name="Blombach F."/>
            <person name="Kletzin A."/>
            <person name="Kyrpides N."/>
            <person name="Lanz C."/>
            <person name="Plagens A."/>
            <person name="Rampp M."/>
            <person name="Rosinus A."/>
            <person name="von Jan M."/>
            <person name="Makarova K.S."/>
            <person name="Klenk H.P."/>
            <person name="Schuster S.C."/>
            <person name="Hensel R."/>
        </authorList>
    </citation>
    <scope>NUCLEOTIDE SEQUENCE [LARGE SCALE GENOMIC DNA]</scope>
    <source>
        <strain evidence="10">ATCC 35583 / DSM 2078 / JCM 9277 / NBRC 100435 / Kra 1</strain>
    </source>
</reference>
<proteinExistence type="predicted"/>
<comment type="subcellular location">
    <subcellularLocation>
        <location evidence="1">Membrane</location>
    </subcellularLocation>
</comment>
<dbReference type="STRING" id="768679.TTX_0862"/>
<dbReference type="Pfam" id="PF01127">
    <property type="entry name" value="Sdh_cyt"/>
    <property type="match status" value="1"/>
</dbReference>
<evidence type="ECO:0000256" key="1">
    <source>
        <dbReference type="ARBA" id="ARBA00004370"/>
    </source>
</evidence>
<dbReference type="PATRIC" id="fig|768679.9.peg.871"/>
<name>G4RPM2_THETK</name>